<organism evidence="8 9">
    <name type="scientific">Lachnellula arida</name>
    <dbReference type="NCBI Taxonomy" id="1316785"/>
    <lineage>
        <taxon>Eukaryota</taxon>
        <taxon>Fungi</taxon>
        <taxon>Dikarya</taxon>
        <taxon>Ascomycota</taxon>
        <taxon>Pezizomycotina</taxon>
        <taxon>Leotiomycetes</taxon>
        <taxon>Helotiales</taxon>
        <taxon>Lachnaceae</taxon>
        <taxon>Lachnellula</taxon>
    </lineage>
</organism>
<dbReference type="GO" id="GO:0043295">
    <property type="term" value="F:glutathione binding"/>
    <property type="evidence" value="ECO:0007669"/>
    <property type="project" value="TreeGrafter"/>
</dbReference>
<evidence type="ECO:0000256" key="3">
    <source>
        <dbReference type="ARBA" id="ARBA00047960"/>
    </source>
</evidence>
<dbReference type="InterPro" id="IPR004045">
    <property type="entry name" value="Glutathione_S-Trfase_N"/>
</dbReference>
<dbReference type="Pfam" id="PF02798">
    <property type="entry name" value="GST_N"/>
    <property type="match status" value="1"/>
</dbReference>
<dbReference type="Pfam" id="PF00043">
    <property type="entry name" value="GST_C"/>
    <property type="match status" value="1"/>
</dbReference>
<dbReference type="FunFam" id="3.40.30.10:FF:000016">
    <property type="entry name" value="Glutathione S-transferase F2"/>
    <property type="match status" value="1"/>
</dbReference>
<dbReference type="AlphaFoldDB" id="A0A8T9BFM8"/>
<dbReference type="EC" id="2.5.1.18" evidence="1"/>
<keyword evidence="2" id="KW-0808">Transferase</keyword>
<dbReference type="GO" id="GO:0005737">
    <property type="term" value="C:cytoplasm"/>
    <property type="evidence" value="ECO:0007669"/>
    <property type="project" value="TreeGrafter"/>
</dbReference>
<feature type="domain" description="GST N-terminal" evidence="6">
    <location>
        <begin position="1"/>
        <end position="81"/>
    </location>
</feature>
<dbReference type="SUPFAM" id="SSF47616">
    <property type="entry name" value="GST C-terminal domain-like"/>
    <property type="match status" value="1"/>
</dbReference>
<keyword evidence="9" id="KW-1185">Reference proteome</keyword>
<reference evidence="8 9" key="1">
    <citation type="submission" date="2018-05" db="EMBL/GenBank/DDBJ databases">
        <title>Whole genome sequencing for identification of molecular markers to develop diagnostic detection tools for the regulated plant pathogen Lachnellula willkommii.</title>
        <authorList>
            <person name="Giroux E."/>
            <person name="Bilodeau G."/>
        </authorList>
    </citation>
    <scope>NUCLEOTIDE SEQUENCE [LARGE SCALE GENOMIC DNA]</scope>
    <source>
        <strain evidence="8 9">CBS 203.66</strain>
    </source>
</reference>
<dbReference type="Gene3D" id="3.40.30.10">
    <property type="entry name" value="Glutaredoxin"/>
    <property type="match status" value="1"/>
</dbReference>
<dbReference type="SFLD" id="SFLDS00019">
    <property type="entry name" value="Glutathione_Transferase_(cytos"/>
    <property type="match status" value="1"/>
</dbReference>
<gene>
    <name evidence="8" type="primary">hpm2</name>
    <name evidence="8" type="ORF">LARI1_G004026</name>
</gene>
<dbReference type="GO" id="GO:0004364">
    <property type="term" value="F:glutathione transferase activity"/>
    <property type="evidence" value="ECO:0007669"/>
    <property type="project" value="UniProtKB-EC"/>
</dbReference>
<dbReference type="InterPro" id="IPR010987">
    <property type="entry name" value="Glutathione-S-Trfase_C-like"/>
</dbReference>
<evidence type="ECO:0000256" key="1">
    <source>
        <dbReference type="ARBA" id="ARBA00012452"/>
    </source>
</evidence>
<dbReference type="InterPro" id="IPR004046">
    <property type="entry name" value="GST_C"/>
</dbReference>
<comment type="catalytic activity">
    <reaction evidence="3">
        <text>RX + glutathione = an S-substituted glutathione + a halide anion + H(+)</text>
        <dbReference type="Rhea" id="RHEA:16437"/>
        <dbReference type="ChEBI" id="CHEBI:15378"/>
        <dbReference type="ChEBI" id="CHEBI:16042"/>
        <dbReference type="ChEBI" id="CHEBI:17792"/>
        <dbReference type="ChEBI" id="CHEBI:57925"/>
        <dbReference type="ChEBI" id="CHEBI:90779"/>
        <dbReference type="EC" id="2.5.1.18"/>
    </reaction>
</comment>
<dbReference type="OrthoDB" id="249703at2759"/>
<evidence type="ECO:0000313" key="9">
    <source>
        <dbReference type="Proteomes" id="UP000469559"/>
    </source>
</evidence>
<comment type="caution">
    <text evidence="8">The sequence shown here is derived from an EMBL/GenBank/DDBJ whole genome shotgun (WGS) entry which is preliminary data.</text>
</comment>
<evidence type="ECO:0000259" key="7">
    <source>
        <dbReference type="PROSITE" id="PS50405"/>
    </source>
</evidence>
<dbReference type="PROSITE" id="PS50405">
    <property type="entry name" value="GST_CTER"/>
    <property type="match status" value="1"/>
</dbReference>
<evidence type="ECO:0000256" key="4">
    <source>
        <dbReference type="RuleBase" id="RU003494"/>
    </source>
</evidence>
<accession>A0A8T9BFM8</accession>
<name>A0A8T9BFM8_9HELO</name>
<dbReference type="Gene3D" id="1.20.1050.10">
    <property type="match status" value="1"/>
</dbReference>
<evidence type="ECO:0000256" key="2">
    <source>
        <dbReference type="ARBA" id="ARBA00022679"/>
    </source>
</evidence>
<dbReference type="EMBL" id="QGMF01000189">
    <property type="protein sequence ID" value="TVY18206.1"/>
    <property type="molecule type" value="Genomic_DNA"/>
</dbReference>
<sequence length="258" mass="28785">MTLKVYGIRESTCTSRILTVLAEKGVTDYEFITMGPADMKAPEHLARQPFGKIPAIDDDGFVLSESRAICKYLAKKYANQGTKLMPDDDDLKGYGRFEEACSYEAFYFNHPAESIGVERLFKGYARPPARSPSPSPSQTQEPTHTDKQITKHSAHGNGPADEALVAQYKSQLDDALKIYDVILAKRAYLAGDQVSLADLFHLPYGKLAKELGFPDIFEPFPNVKRWFEGLEGRESWMGVPSIMEFFARMRGAKEGAAE</sequence>
<proteinExistence type="inferred from homology"/>
<comment type="similarity">
    <text evidence="4">Belongs to the GST superfamily.</text>
</comment>
<dbReference type="GO" id="GO:0006749">
    <property type="term" value="P:glutathione metabolic process"/>
    <property type="evidence" value="ECO:0007669"/>
    <property type="project" value="TreeGrafter"/>
</dbReference>
<dbReference type="PANTHER" id="PTHR43900">
    <property type="entry name" value="GLUTATHIONE S-TRANSFERASE RHO"/>
    <property type="match status" value="1"/>
</dbReference>
<dbReference type="Proteomes" id="UP000469559">
    <property type="component" value="Unassembled WGS sequence"/>
</dbReference>
<protein>
    <recommendedName>
        <fullName evidence="1">glutathione transferase</fullName>
        <ecNumber evidence="1">2.5.1.18</ecNumber>
    </recommendedName>
</protein>
<dbReference type="PROSITE" id="PS50404">
    <property type="entry name" value="GST_NTER"/>
    <property type="match status" value="1"/>
</dbReference>
<dbReference type="SUPFAM" id="SSF52833">
    <property type="entry name" value="Thioredoxin-like"/>
    <property type="match status" value="1"/>
</dbReference>
<feature type="region of interest" description="Disordered" evidence="5">
    <location>
        <begin position="126"/>
        <end position="158"/>
    </location>
</feature>
<feature type="domain" description="GST C-terminal" evidence="7">
    <location>
        <begin position="90"/>
        <end position="258"/>
    </location>
</feature>
<evidence type="ECO:0000256" key="5">
    <source>
        <dbReference type="SAM" id="MobiDB-lite"/>
    </source>
</evidence>
<dbReference type="InterPro" id="IPR036282">
    <property type="entry name" value="Glutathione-S-Trfase_C_sf"/>
</dbReference>
<dbReference type="SFLD" id="SFLDG00358">
    <property type="entry name" value="Main_(cytGST)"/>
    <property type="match status" value="1"/>
</dbReference>
<evidence type="ECO:0000313" key="8">
    <source>
        <dbReference type="EMBL" id="TVY18206.1"/>
    </source>
</evidence>
<dbReference type="InterPro" id="IPR040079">
    <property type="entry name" value="Glutathione_S-Trfase"/>
</dbReference>
<dbReference type="PANTHER" id="PTHR43900:SF3">
    <property type="entry name" value="GLUTATHIONE S-TRANSFERASE RHO"/>
    <property type="match status" value="1"/>
</dbReference>
<dbReference type="InterPro" id="IPR036249">
    <property type="entry name" value="Thioredoxin-like_sf"/>
</dbReference>
<evidence type="ECO:0000259" key="6">
    <source>
        <dbReference type="PROSITE" id="PS50404"/>
    </source>
</evidence>